<dbReference type="SUPFAM" id="SSF51161">
    <property type="entry name" value="Trimeric LpxA-like enzymes"/>
    <property type="match status" value="1"/>
</dbReference>
<feature type="region of interest" description="Linker" evidence="20">
    <location>
        <begin position="243"/>
        <end position="263"/>
    </location>
</feature>
<keyword evidence="14 20" id="KW-0511">Multifunctional enzyme</keyword>
<dbReference type="InterPro" id="IPR001451">
    <property type="entry name" value="Hexapep"/>
</dbReference>
<comment type="similarity">
    <text evidence="5 20">In the N-terminal section; belongs to the N-acetylglucosamine-1-phosphate uridyltransferase family.</text>
</comment>
<comment type="pathway">
    <text evidence="2 20">Nucleotide-sugar biosynthesis; UDP-N-acetyl-alpha-D-glucosamine biosynthesis; N-acetyl-alpha-D-glucosamine 1-phosphate from alpha-D-glucosamine 6-phosphate (route II): step 2/2.</text>
</comment>
<evidence type="ECO:0000256" key="4">
    <source>
        <dbReference type="ARBA" id="ARBA00007707"/>
    </source>
</evidence>
<proteinExistence type="inferred from homology"/>
<sequence>MLKNKYIESRMVMKEMTAVILAAGQGTRMKSDYPKVLHSVCGVPMVKQVIRVATESGFKKCVVITGFKEKYVRETVGNIVTFVHQEKQLGTAHAVMQAVPEFKDDKDGYILVVCGDTPLLKVETVKKILNTCVENNAAATVLTAIVDNPFGYGRIIRDKNGNMKSIVEQKDGTPEELKIKEINTGTYIFHVETFLEALSKVSNENAQNEYYLTDVFEIMISEGKKVIPVITDQEETLGVNTRQQLSQAEKILRLRKLDELMTQGVTVIDAENTYVEQDVKVGRDTIIYPGTILQGSTEIGEKCIIGPETQLKNVKCGNNCNLNRVYAIDSEIGNDNNIGPFVHIRPGTEIENNVKLGNFVEVKNSTIKSGTKLPHLIYCGDADLGENVNFGCGTVTVNFDGKEKHRTVVEDHAFIGCNTNLVAPVRVGKRAFTAAGSTITEDVPENSLAIARQRQKNIKNWVKKGTYKDDLK</sequence>
<comment type="function">
    <text evidence="19 20">Catalyzes the last two sequential reactions in the de novo biosynthetic pathway for UDP-N-acetylglucosamine (UDP-GlcNAc). The C-terminal domain catalyzes the transfer of acetyl group from acetyl coenzyme A to glucosamine-1-phosphate (GlcN-1-P) to produce N-acetylglucosamine-1-phosphate (GlcNAc-1-P), which is converted into UDP-GlcNAc by the transfer of uridine 5-monophosphate (from uridine 5-triphosphate), a reaction catalyzed by the N-terminal domain.</text>
</comment>
<evidence type="ECO:0000256" key="1">
    <source>
        <dbReference type="ARBA" id="ARBA00004496"/>
    </source>
</evidence>
<dbReference type="GO" id="GO:0000287">
    <property type="term" value="F:magnesium ion binding"/>
    <property type="evidence" value="ECO:0007669"/>
    <property type="project" value="UniProtKB-UniRule"/>
</dbReference>
<feature type="binding site" evidence="20">
    <location>
        <position position="240"/>
    </location>
    <ligand>
        <name>Mg(2+)</name>
        <dbReference type="ChEBI" id="CHEBI:18420"/>
    </ligand>
</feature>
<comment type="catalytic activity">
    <reaction evidence="18 20">
        <text>N-acetyl-alpha-D-glucosamine 1-phosphate + UTP + H(+) = UDP-N-acetyl-alpha-D-glucosamine + diphosphate</text>
        <dbReference type="Rhea" id="RHEA:13509"/>
        <dbReference type="ChEBI" id="CHEBI:15378"/>
        <dbReference type="ChEBI" id="CHEBI:33019"/>
        <dbReference type="ChEBI" id="CHEBI:46398"/>
        <dbReference type="ChEBI" id="CHEBI:57705"/>
        <dbReference type="ChEBI" id="CHEBI:57776"/>
        <dbReference type="EC" id="2.7.7.23"/>
    </reaction>
</comment>
<dbReference type="GO" id="GO:0009245">
    <property type="term" value="P:lipid A biosynthetic process"/>
    <property type="evidence" value="ECO:0007669"/>
    <property type="project" value="UniProtKB-UniRule"/>
</dbReference>
<keyword evidence="6 20" id="KW-0963">Cytoplasm</keyword>
<feature type="binding site" evidence="20">
    <location>
        <begin position="21"/>
        <end position="24"/>
    </location>
    <ligand>
        <name>UDP-N-acetyl-alpha-D-glucosamine</name>
        <dbReference type="ChEBI" id="CHEBI:57705"/>
    </ligand>
</feature>
<dbReference type="HOGENOM" id="CLU_029499_15_2_9"/>
<dbReference type="InterPro" id="IPR050065">
    <property type="entry name" value="GlmU-like"/>
</dbReference>
<accession>F2BY82</accession>
<dbReference type="InterPro" id="IPR038009">
    <property type="entry name" value="GlmU_C_LbH"/>
</dbReference>
<comment type="subunit">
    <text evidence="20">Homotrimer.</text>
</comment>
<evidence type="ECO:0000256" key="7">
    <source>
        <dbReference type="ARBA" id="ARBA00022679"/>
    </source>
</evidence>
<feature type="binding site" evidence="20">
    <location>
        <position position="389"/>
    </location>
    <ligand>
        <name>UDP-N-acetyl-alpha-D-glucosamine</name>
        <dbReference type="ChEBI" id="CHEBI:57705"/>
    </ligand>
</feature>
<evidence type="ECO:0000259" key="21">
    <source>
        <dbReference type="Pfam" id="PF00483"/>
    </source>
</evidence>
<feature type="binding site" evidence="20">
    <location>
        <position position="345"/>
    </location>
    <ligand>
        <name>UDP-N-acetyl-alpha-D-glucosamine</name>
        <dbReference type="ChEBI" id="CHEBI:57705"/>
    </ligand>
</feature>
<feature type="binding site" evidence="20">
    <location>
        <position position="435"/>
    </location>
    <ligand>
        <name>acetyl-CoA</name>
        <dbReference type="ChEBI" id="CHEBI:57288"/>
    </ligand>
</feature>
<dbReference type="EMBL" id="AFBB01000025">
    <property type="protein sequence ID" value="EGF12403.1"/>
    <property type="molecule type" value="Genomic_DNA"/>
</dbReference>
<evidence type="ECO:0000313" key="22">
    <source>
        <dbReference type="EMBL" id="EGF12403.1"/>
    </source>
</evidence>
<keyword evidence="8 20" id="KW-0548">Nucleotidyltransferase</keyword>
<name>F2BY82_9FIRM</name>
<comment type="pathway">
    <text evidence="20">Bacterial outer membrane biogenesis; LPS lipid A biosynthesis.</text>
</comment>
<evidence type="ECO:0000256" key="17">
    <source>
        <dbReference type="ARBA" id="ARBA00048247"/>
    </source>
</evidence>
<comment type="catalytic activity">
    <reaction evidence="17 20">
        <text>alpha-D-glucosamine 1-phosphate + acetyl-CoA = N-acetyl-alpha-D-glucosamine 1-phosphate + CoA + H(+)</text>
        <dbReference type="Rhea" id="RHEA:13725"/>
        <dbReference type="ChEBI" id="CHEBI:15378"/>
        <dbReference type="ChEBI" id="CHEBI:57287"/>
        <dbReference type="ChEBI" id="CHEBI:57288"/>
        <dbReference type="ChEBI" id="CHEBI:57776"/>
        <dbReference type="ChEBI" id="CHEBI:58516"/>
        <dbReference type="EC" id="2.3.1.157"/>
    </reaction>
</comment>
<dbReference type="SUPFAM" id="SSF53448">
    <property type="entry name" value="Nucleotide-diphospho-sugar transferases"/>
    <property type="match status" value="1"/>
</dbReference>
<keyword evidence="10 20" id="KW-0677">Repeat</keyword>
<keyword evidence="13 20" id="KW-0573">Peptidoglycan synthesis</keyword>
<evidence type="ECO:0000256" key="8">
    <source>
        <dbReference type="ARBA" id="ARBA00022695"/>
    </source>
</evidence>
<dbReference type="HAMAP" id="MF_01631">
    <property type="entry name" value="GlmU"/>
    <property type="match status" value="1"/>
</dbReference>
<evidence type="ECO:0000256" key="12">
    <source>
        <dbReference type="ARBA" id="ARBA00022960"/>
    </source>
</evidence>
<dbReference type="Pfam" id="PF00483">
    <property type="entry name" value="NTP_transferase"/>
    <property type="match status" value="1"/>
</dbReference>
<dbReference type="NCBIfam" id="NF010934">
    <property type="entry name" value="PRK14354.1"/>
    <property type="match status" value="1"/>
</dbReference>
<dbReference type="AlphaFoldDB" id="F2BY82"/>
<dbReference type="UniPathway" id="UPA00973"/>
<dbReference type="Gene3D" id="3.90.550.10">
    <property type="entry name" value="Spore Coat Polysaccharide Biosynthesis Protein SpsA, Chain A"/>
    <property type="match status" value="1"/>
</dbReference>
<reference evidence="22 23" key="1">
    <citation type="submission" date="2011-02" db="EMBL/GenBank/DDBJ databases">
        <authorList>
            <person name="Muzny D."/>
            <person name="Qin X."/>
            <person name="Deng J."/>
            <person name="Jiang H."/>
            <person name="Liu Y."/>
            <person name="Qu J."/>
            <person name="Song X.-Z."/>
            <person name="Zhang L."/>
            <person name="Thornton R."/>
            <person name="Coyle M."/>
            <person name="Francisco L."/>
            <person name="Jackson L."/>
            <person name="Javaid M."/>
            <person name="Korchina V."/>
            <person name="Kovar C."/>
            <person name="Mata R."/>
            <person name="Mathew T."/>
            <person name="Ngo R."/>
            <person name="Nguyen L."/>
            <person name="Nguyen N."/>
            <person name="Okwuonu G."/>
            <person name="Ongeri F."/>
            <person name="Pham C."/>
            <person name="Simmons D."/>
            <person name="Wilczek-Boney K."/>
            <person name="Hale W."/>
            <person name="Jakkamsetti A."/>
            <person name="Pham P."/>
            <person name="Ruth R."/>
            <person name="San Lucas F."/>
            <person name="Warren J."/>
            <person name="Zhang J."/>
            <person name="Zhao Z."/>
            <person name="Zhou C."/>
            <person name="Zhu D."/>
            <person name="Lee S."/>
            <person name="Bess C."/>
            <person name="Blankenburg K."/>
            <person name="Forbes L."/>
            <person name="Fu Q."/>
            <person name="Gubbala S."/>
            <person name="Hirani K."/>
            <person name="Jayaseelan J.C."/>
            <person name="Lara F."/>
            <person name="Munidasa M."/>
            <person name="Palculict T."/>
            <person name="Patil S."/>
            <person name="Pu L.-L."/>
            <person name="Saada N."/>
            <person name="Tang L."/>
            <person name="Weissenberger G."/>
            <person name="Zhu Y."/>
            <person name="Hemphill L."/>
            <person name="Shang Y."/>
            <person name="Youmans B."/>
            <person name="Ayvaz T."/>
            <person name="Ross M."/>
            <person name="Santibanez J."/>
            <person name="Aqrawi P."/>
            <person name="Gross S."/>
            <person name="Joshi V."/>
            <person name="Fowler G."/>
            <person name="Nazareth L."/>
            <person name="Reid J."/>
            <person name="Worley K."/>
            <person name="Petrosino J."/>
            <person name="Highlander S."/>
            <person name="Gibbs R."/>
        </authorList>
    </citation>
    <scope>NUCLEOTIDE SEQUENCE [LARGE SCALE GENOMIC DNA]</scope>
    <source>
        <strain evidence="22 23">DSM 19965</strain>
    </source>
</reference>
<dbReference type="InterPro" id="IPR005835">
    <property type="entry name" value="NTP_transferase_dom"/>
</dbReference>
<dbReference type="GO" id="GO:0005737">
    <property type="term" value="C:cytoplasm"/>
    <property type="evidence" value="ECO:0007669"/>
    <property type="project" value="UniProtKB-SubCell"/>
</dbReference>
<keyword evidence="23" id="KW-1185">Reference proteome</keyword>
<feature type="domain" description="Nucleotidyl transferase" evidence="21">
    <location>
        <begin position="18"/>
        <end position="230"/>
    </location>
</feature>
<dbReference type="GO" id="GO:0006048">
    <property type="term" value="P:UDP-N-acetylglucosamine biosynthetic process"/>
    <property type="evidence" value="ECO:0007669"/>
    <property type="project" value="UniProtKB-UniPathway"/>
</dbReference>
<evidence type="ECO:0000313" key="23">
    <source>
        <dbReference type="Proteomes" id="UP000003503"/>
    </source>
</evidence>
<organism evidence="22 23">
    <name type="scientific">Dialister micraerophilus DSM 19965</name>
    <dbReference type="NCBI Taxonomy" id="888062"/>
    <lineage>
        <taxon>Bacteria</taxon>
        <taxon>Bacillati</taxon>
        <taxon>Bacillota</taxon>
        <taxon>Negativicutes</taxon>
        <taxon>Veillonellales</taxon>
        <taxon>Veillonellaceae</taxon>
        <taxon>Dialister</taxon>
    </lineage>
</organism>
<evidence type="ECO:0000256" key="14">
    <source>
        <dbReference type="ARBA" id="ARBA00023268"/>
    </source>
</evidence>
<feature type="binding site" evidence="20">
    <location>
        <begin position="90"/>
        <end position="91"/>
    </location>
    <ligand>
        <name>UDP-N-acetyl-alpha-D-glucosamine</name>
        <dbReference type="ChEBI" id="CHEBI:57705"/>
    </ligand>
</feature>
<dbReference type="GO" id="GO:0071555">
    <property type="term" value="P:cell wall organization"/>
    <property type="evidence" value="ECO:0007669"/>
    <property type="project" value="UniProtKB-KW"/>
</dbReference>
<dbReference type="NCBIfam" id="TIGR01173">
    <property type="entry name" value="glmU"/>
    <property type="match status" value="1"/>
</dbReference>
<feature type="region of interest" description="Pyrophosphorylase" evidence="20">
    <location>
        <begin position="1"/>
        <end position="242"/>
    </location>
</feature>
<comment type="pathway">
    <text evidence="3 20">Nucleotide-sugar biosynthesis; UDP-N-acetyl-alpha-D-glucosamine biosynthesis; UDP-N-acetyl-alpha-D-glucosamine from N-acetyl-alpha-D-glucosamine 1-phosphate: step 1/1.</text>
</comment>
<comment type="caution">
    <text evidence="20">Lacks conserved residue(s) required for the propagation of feature annotation.</text>
</comment>
<feature type="binding site" evidence="20">
    <location>
        <position position="240"/>
    </location>
    <ligand>
        <name>UDP-N-acetyl-alpha-D-glucosamine</name>
        <dbReference type="ChEBI" id="CHEBI:57705"/>
    </ligand>
</feature>
<dbReference type="GO" id="GO:0008360">
    <property type="term" value="P:regulation of cell shape"/>
    <property type="evidence" value="ECO:0007669"/>
    <property type="project" value="UniProtKB-KW"/>
</dbReference>
<dbReference type="InterPro" id="IPR005882">
    <property type="entry name" value="Bifunctional_GlmU"/>
</dbReference>
<dbReference type="UniPathway" id="UPA00113">
    <property type="reaction ID" value="UER00532"/>
</dbReference>
<evidence type="ECO:0000256" key="10">
    <source>
        <dbReference type="ARBA" id="ARBA00022737"/>
    </source>
</evidence>
<keyword evidence="16 20" id="KW-0961">Cell wall biogenesis/degradation</keyword>
<dbReference type="STRING" id="888062.HMPREF9083_1150"/>
<comment type="cofactor">
    <cofactor evidence="20">
        <name>Mg(2+)</name>
        <dbReference type="ChEBI" id="CHEBI:18420"/>
    </cofactor>
    <text evidence="20">Binds 1 Mg(2+) ion per subunit.</text>
</comment>
<keyword evidence="7 20" id="KW-0808">Transferase</keyword>
<dbReference type="Proteomes" id="UP000003503">
    <property type="component" value="Unassembled WGS sequence"/>
</dbReference>
<dbReference type="CDD" id="cd02540">
    <property type="entry name" value="GT2_GlmU_N_bac"/>
    <property type="match status" value="1"/>
</dbReference>
<evidence type="ECO:0000256" key="20">
    <source>
        <dbReference type="HAMAP-Rule" id="MF_01631"/>
    </source>
</evidence>
<evidence type="ECO:0000256" key="9">
    <source>
        <dbReference type="ARBA" id="ARBA00022723"/>
    </source>
</evidence>
<dbReference type="GO" id="GO:0000902">
    <property type="term" value="P:cell morphogenesis"/>
    <property type="evidence" value="ECO:0007669"/>
    <property type="project" value="UniProtKB-UniRule"/>
</dbReference>
<dbReference type="InterPro" id="IPR029044">
    <property type="entry name" value="Nucleotide-diphossugar_trans"/>
</dbReference>
<dbReference type="InterPro" id="IPR011004">
    <property type="entry name" value="Trimer_LpxA-like_sf"/>
</dbReference>
<evidence type="ECO:0000256" key="6">
    <source>
        <dbReference type="ARBA" id="ARBA00022490"/>
    </source>
</evidence>
<feature type="binding site" evidence="20">
    <location>
        <position position="116"/>
    </location>
    <ligand>
        <name>Mg(2+)</name>
        <dbReference type="ChEBI" id="CHEBI:18420"/>
    </ligand>
</feature>
<evidence type="ECO:0000256" key="5">
    <source>
        <dbReference type="ARBA" id="ARBA00007947"/>
    </source>
</evidence>
<feature type="active site" description="Proton acceptor" evidence="20">
    <location>
        <position position="375"/>
    </location>
</feature>
<feature type="binding site" evidence="20">
    <location>
        <position position="153"/>
    </location>
    <ligand>
        <name>UDP-N-acetyl-alpha-D-glucosamine</name>
        <dbReference type="ChEBI" id="CHEBI:57705"/>
    </ligand>
</feature>
<dbReference type="GO" id="GO:0003977">
    <property type="term" value="F:UDP-N-acetylglucosamine diphosphorylase activity"/>
    <property type="evidence" value="ECO:0007669"/>
    <property type="project" value="UniProtKB-UniRule"/>
</dbReference>
<comment type="subcellular location">
    <subcellularLocation>
        <location evidence="1 20">Cytoplasm</location>
    </subcellularLocation>
</comment>
<keyword evidence="9 20" id="KW-0479">Metal-binding</keyword>
<dbReference type="PANTHER" id="PTHR43584:SF3">
    <property type="entry name" value="BIFUNCTIONAL PROTEIN GLMU"/>
    <property type="match status" value="1"/>
</dbReference>
<keyword evidence="12 20" id="KW-0133">Cell shape</keyword>
<gene>
    <name evidence="20 22" type="primary">glmU</name>
    <name evidence="22" type="ORF">HMPREF9083_1150</name>
</gene>
<dbReference type="GO" id="GO:0016020">
    <property type="term" value="C:membrane"/>
    <property type="evidence" value="ECO:0007669"/>
    <property type="project" value="GOC"/>
</dbReference>
<comment type="caution">
    <text evidence="22">The sequence shown here is derived from an EMBL/GenBank/DDBJ whole genome shotgun (WGS) entry which is preliminary data.</text>
</comment>
<dbReference type="CDD" id="cd03353">
    <property type="entry name" value="LbH_GlmU_C"/>
    <property type="match status" value="1"/>
</dbReference>
<feature type="binding site" evidence="20">
    <location>
        <position position="452"/>
    </location>
    <ligand>
        <name>acetyl-CoA</name>
        <dbReference type="ChEBI" id="CHEBI:57288"/>
    </ligand>
</feature>
<dbReference type="Pfam" id="PF00132">
    <property type="entry name" value="Hexapep"/>
    <property type="match status" value="1"/>
</dbReference>
<feature type="binding site" evidence="20">
    <location>
        <position position="378"/>
    </location>
    <ligand>
        <name>UDP-N-acetyl-alpha-D-glucosamine</name>
        <dbReference type="ChEBI" id="CHEBI:57705"/>
    </ligand>
</feature>
<evidence type="ECO:0000256" key="16">
    <source>
        <dbReference type="ARBA" id="ARBA00023316"/>
    </source>
</evidence>
<dbReference type="Gene3D" id="2.160.10.10">
    <property type="entry name" value="Hexapeptide repeat proteins"/>
    <property type="match status" value="1"/>
</dbReference>
<evidence type="ECO:0000256" key="11">
    <source>
        <dbReference type="ARBA" id="ARBA00022842"/>
    </source>
</evidence>
<feature type="binding site" evidence="20">
    <location>
        <position position="168"/>
    </location>
    <ligand>
        <name>UDP-N-acetyl-alpha-D-glucosamine</name>
        <dbReference type="ChEBI" id="CHEBI:57705"/>
    </ligand>
</feature>
<protein>
    <recommendedName>
        <fullName evidence="20">Bifunctional protein GlmU</fullName>
    </recommendedName>
    <domain>
        <recommendedName>
            <fullName evidence="20">UDP-N-acetylglucosamine pyrophosphorylase</fullName>
            <ecNumber evidence="20">2.7.7.23</ecNumber>
        </recommendedName>
        <alternativeName>
            <fullName evidence="20">N-acetylglucosamine-1-phosphate uridyltransferase</fullName>
        </alternativeName>
    </domain>
    <domain>
        <recommendedName>
            <fullName evidence="20">Glucosamine-1-phosphate N-acetyltransferase</fullName>
            <ecNumber evidence="20">2.3.1.157</ecNumber>
        </recommendedName>
    </domain>
</protein>
<feature type="binding site" evidence="20">
    <location>
        <position position="183"/>
    </location>
    <ligand>
        <name>UDP-N-acetyl-alpha-D-glucosamine</name>
        <dbReference type="ChEBI" id="CHEBI:57705"/>
    </ligand>
</feature>
<evidence type="ECO:0000256" key="3">
    <source>
        <dbReference type="ARBA" id="ARBA00005208"/>
    </source>
</evidence>
<evidence type="ECO:0000256" key="19">
    <source>
        <dbReference type="ARBA" id="ARBA00049628"/>
    </source>
</evidence>
<keyword evidence="15 20" id="KW-0012">Acyltransferase</keyword>
<dbReference type="GO" id="GO:0009252">
    <property type="term" value="P:peptidoglycan biosynthetic process"/>
    <property type="evidence" value="ECO:0007669"/>
    <property type="project" value="UniProtKB-UniRule"/>
</dbReference>
<feature type="region of interest" description="N-acetyltransferase" evidence="20">
    <location>
        <begin position="264"/>
        <end position="472"/>
    </location>
</feature>
<evidence type="ECO:0000256" key="13">
    <source>
        <dbReference type="ARBA" id="ARBA00022984"/>
    </source>
</evidence>
<dbReference type="GO" id="GO:0019134">
    <property type="term" value="F:glucosamine-1-phosphate N-acetyltransferase activity"/>
    <property type="evidence" value="ECO:0007669"/>
    <property type="project" value="UniProtKB-UniRule"/>
</dbReference>
<feature type="binding site" evidence="20">
    <location>
        <position position="363"/>
    </location>
    <ligand>
        <name>UDP-N-acetyl-alpha-D-glucosamine</name>
        <dbReference type="ChEBI" id="CHEBI:57705"/>
    </ligand>
</feature>
<evidence type="ECO:0000256" key="18">
    <source>
        <dbReference type="ARBA" id="ARBA00048493"/>
    </source>
</evidence>
<dbReference type="EC" id="2.7.7.23" evidence="20"/>
<evidence type="ECO:0000256" key="15">
    <source>
        <dbReference type="ARBA" id="ARBA00023315"/>
    </source>
</evidence>
<dbReference type="EC" id="2.3.1.157" evidence="20"/>
<feature type="binding site" evidence="20">
    <location>
        <position position="35"/>
    </location>
    <ligand>
        <name>UDP-N-acetyl-alpha-D-glucosamine</name>
        <dbReference type="ChEBI" id="CHEBI:57705"/>
    </ligand>
</feature>
<dbReference type="PANTHER" id="PTHR43584">
    <property type="entry name" value="NUCLEOTIDYL TRANSFERASE"/>
    <property type="match status" value="1"/>
</dbReference>
<evidence type="ECO:0000256" key="2">
    <source>
        <dbReference type="ARBA" id="ARBA00005166"/>
    </source>
</evidence>
<feature type="binding site" evidence="20">
    <location>
        <position position="85"/>
    </location>
    <ligand>
        <name>UDP-N-acetyl-alpha-D-glucosamine</name>
        <dbReference type="ChEBI" id="CHEBI:57705"/>
    </ligand>
</feature>
<comment type="similarity">
    <text evidence="4 20">In the C-terminal section; belongs to the transferase hexapeptide repeat family.</text>
</comment>
<keyword evidence="11 20" id="KW-0460">Magnesium</keyword>
<dbReference type="eggNOG" id="COG1207">
    <property type="taxonomic scope" value="Bacteria"/>
</dbReference>